<evidence type="ECO:0000256" key="1">
    <source>
        <dbReference type="SAM" id="Phobius"/>
    </source>
</evidence>
<dbReference type="PANTHER" id="PTHR37464">
    <property type="entry name" value="BLL2463 PROTEIN"/>
    <property type="match status" value="1"/>
</dbReference>
<reference evidence="3" key="1">
    <citation type="submission" date="2022-09" db="EMBL/GenBank/DDBJ databases">
        <title>Rhodovastum sp. nov. RN2-1 isolated from soil in Seongnam, South Korea.</title>
        <authorList>
            <person name="Le N.T."/>
        </authorList>
    </citation>
    <scope>NUCLEOTIDE SEQUENCE</scope>
    <source>
        <strain evidence="3">RN2-1</strain>
    </source>
</reference>
<dbReference type="EMBL" id="JAPDNT010000041">
    <property type="protein sequence ID" value="MCW3477592.1"/>
    <property type="molecule type" value="Genomic_DNA"/>
</dbReference>
<keyword evidence="4" id="KW-1185">Reference proteome</keyword>
<organism evidence="3 4">
    <name type="scientific">Limobrevibacterium gyesilva</name>
    <dbReference type="NCBI Taxonomy" id="2991712"/>
    <lineage>
        <taxon>Bacteria</taxon>
        <taxon>Pseudomonadati</taxon>
        <taxon>Pseudomonadota</taxon>
        <taxon>Alphaproteobacteria</taxon>
        <taxon>Acetobacterales</taxon>
        <taxon>Acetobacteraceae</taxon>
        <taxon>Limobrevibacterium</taxon>
    </lineage>
</organism>
<feature type="non-terminal residue" evidence="3">
    <location>
        <position position="124"/>
    </location>
</feature>
<dbReference type="InterPro" id="IPR024163">
    <property type="entry name" value="Aerotolerance_reg_N"/>
</dbReference>
<dbReference type="Pfam" id="PF07584">
    <property type="entry name" value="BatA"/>
    <property type="match status" value="1"/>
</dbReference>
<dbReference type="Proteomes" id="UP001165679">
    <property type="component" value="Unassembled WGS sequence"/>
</dbReference>
<feature type="transmembrane region" description="Helical" evidence="1">
    <location>
        <begin position="61"/>
        <end position="79"/>
    </location>
</feature>
<proteinExistence type="predicted"/>
<dbReference type="AlphaFoldDB" id="A0AA41YS82"/>
<dbReference type="NCBIfam" id="TIGR02226">
    <property type="entry name" value="two_anch"/>
    <property type="match status" value="1"/>
</dbReference>
<keyword evidence="1" id="KW-1133">Transmembrane helix</keyword>
<dbReference type="PANTHER" id="PTHR37464:SF1">
    <property type="entry name" value="BLL2463 PROTEIN"/>
    <property type="match status" value="1"/>
</dbReference>
<comment type="caution">
    <text evidence="3">The sequence shown here is derived from an EMBL/GenBank/DDBJ whole genome shotgun (WGS) entry which is preliminary data.</text>
</comment>
<feature type="transmembrane region" description="Helical" evidence="1">
    <location>
        <begin position="7"/>
        <end position="28"/>
    </location>
</feature>
<dbReference type="RefSeq" id="WP_264716543.1">
    <property type="nucleotide sequence ID" value="NZ_JAPDNT010000041.1"/>
</dbReference>
<protein>
    <submittedName>
        <fullName evidence="3">BatA domain-containing protein</fullName>
    </submittedName>
</protein>
<feature type="domain" description="Aerotolerance regulator N-terminal" evidence="2">
    <location>
        <begin position="8"/>
        <end position="81"/>
    </location>
</feature>
<reference evidence="3" key="2">
    <citation type="submission" date="2022-10" db="EMBL/GenBank/DDBJ databases">
        <authorList>
            <person name="Trinh H.N."/>
        </authorList>
    </citation>
    <scope>NUCLEOTIDE SEQUENCE</scope>
    <source>
        <strain evidence="3">RN2-1</strain>
    </source>
</reference>
<evidence type="ECO:0000313" key="3">
    <source>
        <dbReference type="EMBL" id="MCW3477592.1"/>
    </source>
</evidence>
<gene>
    <name evidence="3" type="ORF">OL599_23820</name>
</gene>
<name>A0AA41YS82_9PROT</name>
<dbReference type="InterPro" id="IPR011933">
    <property type="entry name" value="Double_TM_dom"/>
</dbReference>
<keyword evidence="1" id="KW-0472">Membrane</keyword>
<evidence type="ECO:0000313" key="4">
    <source>
        <dbReference type="Proteomes" id="UP001165679"/>
    </source>
</evidence>
<keyword evidence="1" id="KW-0812">Transmembrane</keyword>
<evidence type="ECO:0000259" key="2">
    <source>
        <dbReference type="Pfam" id="PF07584"/>
    </source>
</evidence>
<sequence>MIFGWPIVFASPWVLFALASLPLLWWLLRVTPPAPRREIFPAIRLLLGLTATAETPARTPWWLLALRILAAALVILGLARPVLDAGGRLPGGGPVLLVIDDGWAAAPGGPRRIAAATAVLDRAE</sequence>
<accession>A0AA41YS82</accession>